<dbReference type="AlphaFoldDB" id="A0AAP9DVV6"/>
<reference evidence="2 5" key="2">
    <citation type="submission" date="2022-05" db="EMBL/GenBank/DDBJ databases">
        <title>Genome Sequencing of Bee-Associated Microbes.</title>
        <authorList>
            <person name="Dunlap C."/>
        </authorList>
    </citation>
    <scope>NUCLEOTIDE SEQUENCE [LARGE SCALE GENOMIC DNA]</scope>
    <source>
        <strain evidence="2 5">NRRL B-14613</strain>
    </source>
</reference>
<name>A0AAP9DVV6_PANTH</name>
<evidence type="ECO:0000256" key="1">
    <source>
        <dbReference type="SAM" id="SignalP"/>
    </source>
</evidence>
<proteinExistence type="predicted"/>
<keyword evidence="5" id="KW-1185">Reference proteome</keyword>
<keyword evidence="1" id="KW-0732">Signal</keyword>
<organism evidence="3 4">
    <name type="scientific">Paenibacillus thiaminolyticus</name>
    <name type="common">Bacillus thiaminolyticus</name>
    <dbReference type="NCBI Taxonomy" id="49283"/>
    <lineage>
        <taxon>Bacteria</taxon>
        <taxon>Bacillati</taxon>
        <taxon>Bacillota</taxon>
        <taxon>Bacilli</taxon>
        <taxon>Bacillales</taxon>
        <taxon>Paenibacillaceae</taxon>
        <taxon>Paenibacillus</taxon>
    </lineage>
</organism>
<evidence type="ECO:0000313" key="5">
    <source>
        <dbReference type="Proteomes" id="UP001209276"/>
    </source>
</evidence>
<evidence type="ECO:0000313" key="3">
    <source>
        <dbReference type="EMBL" id="QDM45328.1"/>
    </source>
</evidence>
<protein>
    <recommendedName>
        <fullName evidence="6">BIG2 domain-containing protein</fullName>
    </recommendedName>
</protein>
<sequence>MKNLSKALLCSIAVFGLLAGSVSAESLKQKSVSNDISVMAGVTYRDLKVSHSVMLLGTSFKLVSGADVVSLSPNGLVTGRSPGDAIIYAYKNGSLYWKHYIRVID</sequence>
<evidence type="ECO:0000313" key="4">
    <source>
        <dbReference type="Proteomes" id="UP000315377"/>
    </source>
</evidence>
<accession>A0AAP9DVV6</accession>
<gene>
    <name evidence="3" type="ORF">FLT43_18985</name>
    <name evidence="2" type="ORF">M5W83_13925</name>
</gene>
<feature type="chain" id="PRO_5043051202" description="BIG2 domain-containing protein" evidence="1">
    <location>
        <begin position="25"/>
        <end position="105"/>
    </location>
</feature>
<reference evidence="3 4" key="1">
    <citation type="submission" date="2019-07" db="EMBL/GenBank/DDBJ databases">
        <title>Paenibacillus thiaminolyticus NRRL B-4156.</title>
        <authorList>
            <person name="Hehnly C."/>
            <person name="Zhang L."/>
        </authorList>
    </citation>
    <scope>NUCLEOTIDE SEQUENCE [LARGE SCALE GENOMIC DNA]</scope>
    <source>
        <strain evidence="3 4">NRRL B-4156</strain>
    </source>
</reference>
<evidence type="ECO:0008006" key="6">
    <source>
        <dbReference type="Google" id="ProtNLM"/>
    </source>
</evidence>
<dbReference type="Proteomes" id="UP000315377">
    <property type="component" value="Chromosome"/>
</dbReference>
<feature type="signal peptide" evidence="1">
    <location>
        <begin position="1"/>
        <end position="24"/>
    </location>
</feature>
<dbReference type="EMBL" id="JAMDMM010000024">
    <property type="protein sequence ID" value="MCY9608241.1"/>
    <property type="molecule type" value="Genomic_DNA"/>
</dbReference>
<dbReference type="RefSeq" id="WP_127510903.1">
    <property type="nucleotide sequence ID" value="NZ_CABMNB010000039.1"/>
</dbReference>
<dbReference type="GeneID" id="76998049"/>
<evidence type="ECO:0000313" key="2">
    <source>
        <dbReference type="EMBL" id="MCY9608241.1"/>
    </source>
</evidence>
<dbReference type="EMBL" id="CP041405">
    <property type="protein sequence ID" value="QDM45328.1"/>
    <property type="molecule type" value="Genomic_DNA"/>
</dbReference>
<dbReference type="Proteomes" id="UP001209276">
    <property type="component" value="Unassembled WGS sequence"/>
</dbReference>